<evidence type="ECO:0000313" key="3">
    <source>
        <dbReference type="EMBL" id="KJL35796.1"/>
    </source>
</evidence>
<organism evidence="3 4">
    <name type="scientific">Microbacterium ginsengisoli</name>
    <dbReference type="NCBI Taxonomy" id="400772"/>
    <lineage>
        <taxon>Bacteria</taxon>
        <taxon>Bacillati</taxon>
        <taxon>Actinomycetota</taxon>
        <taxon>Actinomycetes</taxon>
        <taxon>Micrococcales</taxon>
        <taxon>Microbacteriaceae</taxon>
        <taxon>Microbacterium</taxon>
    </lineage>
</organism>
<dbReference type="PANTHER" id="PTHR43805:SF1">
    <property type="entry name" value="GP-PDE DOMAIN-CONTAINING PROTEIN"/>
    <property type="match status" value="1"/>
</dbReference>
<dbReference type="GO" id="GO:0008081">
    <property type="term" value="F:phosphoric diester hydrolase activity"/>
    <property type="evidence" value="ECO:0007669"/>
    <property type="project" value="InterPro"/>
</dbReference>
<name>A0A0F0LWM9_9MICO</name>
<dbReference type="Proteomes" id="UP000257479">
    <property type="component" value="Unassembled WGS sequence"/>
</dbReference>
<dbReference type="EMBL" id="JYIY01000077">
    <property type="protein sequence ID" value="KJL35796.1"/>
    <property type="molecule type" value="Genomic_DNA"/>
</dbReference>
<dbReference type="Gene3D" id="3.20.20.190">
    <property type="entry name" value="Phosphatidylinositol (PI) phosphodiesterase"/>
    <property type="match status" value="1"/>
</dbReference>
<evidence type="ECO:0000313" key="5">
    <source>
        <dbReference type="Proteomes" id="UP000257479"/>
    </source>
</evidence>
<dbReference type="OrthoDB" id="5241788at2"/>
<sequence length="259" mass="26936">MTHPFLAGPVPRVLAHRGLVTAVAAASGIAENSLAAIAAAHAVGADIVESDCHLTADGTVVLFHDSDLSRVTGDPRRLSEVTTVELEALMRERGGLAVLADTLDAFPTVRFNLDVKADAAAEPVGRLVAPHAARVLVTSFDDARRRRALAAAEAAGGEPATSAGSSVVARAVGASAVRLRRAFGRAVAGVDALQVPVRQGPVPVVTRRLIDDAHAHGVEVHVWTINDPGEMTRLVTLGVDGIVTDRADAALHLLRRARS</sequence>
<dbReference type="RefSeq" id="WP_045248129.1">
    <property type="nucleotide sequence ID" value="NZ_JYIY01000077.1"/>
</dbReference>
<dbReference type="AlphaFoldDB" id="A0A0F0LWM9"/>
<dbReference type="InterPro" id="IPR030395">
    <property type="entry name" value="GP_PDE_dom"/>
</dbReference>
<dbReference type="PATRIC" id="fig|400772.4.peg.2245"/>
<accession>A0A0F0LWM9</accession>
<evidence type="ECO:0000313" key="2">
    <source>
        <dbReference type="EMBL" id="HAN23664.1"/>
    </source>
</evidence>
<dbReference type="PROSITE" id="PS51704">
    <property type="entry name" value="GP_PDE"/>
    <property type="match status" value="1"/>
</dbReference>
<dbReference type="Pfam" id="PF03009">
    <property type="entry name" value="GDPD"/>
    <property type="match status" value="1"/>
</dbReference>
<reference evidence="3 4" key="1">
    <citation type="submission" date="2015-02" db="EMBL/GenBank/DDBJ databases">
        <title>Draft genome sequences of ten Microbacterium spp. with emphasis on heavy metal contaminated environments.</title>
        <authorList>
            <person name="Corretto E."/>
        </authorList>
    </citation>
    <scope>NUCLEOTIDE SEQUENCE [LARGE SCALE GENOMIC DNA]</scope>
    <source>
        <strain evidence="3 4">DSM 18659</strain>
    </source>
</reference>
<reference evidence="2 5" key="2">
    <citation type="journal article" date="2018" name="Nat. Biotechnol.">
        <title>A standardized bacterial taxonomy based on genome phylogeny substantially revises the tree of life.</title>
        <authorList>
            <person name="Parks D.H."/>
            <person name="Chuvochina M."/>
            <person name="Waite D.W."/>
            <person name="Rinke C."/>
            <person name="Skarshewski A."/>
            <person name="Chaumeil P.A."/>
            <person name="Hugenholtz P."/>
        </authorList>
    </citation>
    <scope>NUCLEOTIDE SEQUENCE [LARGE SCALE GENOMIC DNA]</scope>
    <source>
        <strain evidence="2">UBA9152</strain>
    </source>
</reference>
<keyword evidence="4" id="KW-1185">Reference proteome</keyword>
<proteinExistence type="predicted"/>
<comment type="caution">
    <text evidence="3">The sequence shown here is derived from an EMBL/GenBank/DDBJ whole genome shotgun (WGS) entry which is preliminary data.</text>
</comment>
<dbReference type="PANTHER" id="PTHR43805">
    <property type="entry name" value="GLYCEROPHOSPHORYL DIESTER PHOSPHODIESTERASE"/>
    <property type="match status" value="1"/>
</dbReference>
<dbReference type="InterPro" id="IPR017946">
    <property type="entry name" value="PLC-like_Pdiesterase_TIM-brl"/>
</dbReference>
<feature type="domain" description="GP-PDE" evidence="1">
    <location>
        <begin position="11"/>
        <end position="254"/>
    </location>
</feature>
<dbReference type="Proteomes" id="UP000033451">
    <property type="component" value="Unassembled WGS sequence"/>
</dbReference>
<dbReference type="STRING" id="400772.RR49_02230"/>
<evidence type="ECO:0000313" key="4">
    <source>
        <dbReference type="Proteomes" id="UP000033451"/>
    </source>
</evidence>
<protein>
    <submittedName>
        <fullName evidence="2 3">Glycerophosphodiester phosphodiesterase</fullName>
    </submittedName>
</protein>
<gene>
    <name evidence="2" type="ORF">DCP95_03725</name>
    <name evidence="3" type="ORF">RR49_02230</name>
</gene>
<evidence type="ECO:0000259" key="1">
    <source>
        <dbReference type="PROSITE" id="PS51704"/>
    </source>
</evidence>
<dbReference type="EMBL" id="DMNG01000063">
    <property type="protein sequence ID" value="HAN23664.1"/>
    <property type="molecule type" value="Genomic_DNA"/>
</dbReference>
<dbReference type="SUPFAM" id="SSF51695">
    <property type="entry name" value="PLC-like phosphodiesterases"/>
    <property type="match status" value="1"/>
</dbReference>
<dbReference type="GO" id="GO:0006629">
    <property type="term" value="P:lipid metabolic process"/>
    <property type="evidence" value="ECO:0007669"/>
    <property type="project" value="InterPro"/>
</dbReference>